<dbReference type="CDD" id="cd00067">
    <property type="entry name" value="GAL4"/>
    <property type="match status" value="1"/>
</dbReference>
<dbReference type="InterPro" id="IPR036864">
    <property type="entry name" value="Zn2-C6_fun-type_DNA-bd_sf"/>
</dbReference>
<dbReference type="RefSeq" id="XP_018991660.1">
    <property type="nucleotide sequence ID" value="XM_019140509.1"/>
</dbReference>
<gene>
    <name evidence="3" type="ORF">L202_06057</name>
</gene>
<dbReference type="AlphaFoldDB" id="A0A1E3HIG1"/>
<protein>
    <recommendedName>
        <fullName evidence="2">Zn(2)-C6 fungal-type domain-containing protein</fullName>
    </recommendedName>
</protein>
<dbReference type="GO" id="GO:0000981">
    <property type="term" value="F:DNA-binding transcription factor activity, RNA polymerase II-specific"/>
    <property type="evidence" value="ECO:0007669"/>
    <property type="project" value="InterPro"/>
</dbReference>
<dbReference type="GO" id="GO:0008270">
    <property type="term" value="F:zinc ion binding"/>
    <property type="evidence" value="ECO:0007669"/>
    <property type="project" value="InterPro"/>
</dbReference>
<dbReference type="Proteomes" id="UP000094065">
    <property type="component" value="Unassembled WGS sequence"/>
</dbReference>
<dbReference type="PROSITE" id="PS50048">
    <property type="entry name" value="ZN2_CY6_FUNGAL_2"/>
    <property type="match status" value="1"/>
</dbReference>
<evidence type="ECO:0000256" key="1">
    <source>
        <dbReference type="SAM" id="MobiDB-lite"/>
    </source>
</evidence>
<dbReference type="SMART" id="SM00066">
    <property type="entry name" value="GAL4"/>
    <property type="match status" value="1"/>
</dbReference>
<reference evidence="3 4" key="1">
    <citation type="submission" date="2016-06" db="EMBL/GenBank/DDBJ databases">
        <title>Evolution of pathogenesis and genome organization in the Tremellales.</title>
        <authorList>
            <person name="Cuomo C."/>
            <person name="Litvintseva A."/>
            <person name="Heitman J."/>
            <person name="Chen Y."/>
            <person name="Sun S."/>
            <person name="Springer D."/>
            <person name="Dromer F."/>
            <person name="Young S."/>
            <person name="Zeng Q."/>
            <person name="Chapman S."/>
            <person name="Gujja S."/>
            <person name="Saif S."/>
            <person name="Birren B."/>
        </authorList>
    </citation>
    <scope>NUCLEOTIDE SEQUENCE [LARGE SCALE GENOMIC DNA]</scope>
    <source>
        <strain evidence="3 4">CBS 6039</strain>
    </source>
</reference>
<dbReference type="EMBL" id="AWGJ01000009">
    <property type="protein sequence ID" value="ODN76129.1"/>
    <property type="molecule type" value="Genomic_DNA"/>
</dbReference>
<accession>A0A1E3HIG1</accession>
<dbReference type="Pfam" id="PF00172">
    <property type="entry name" value="Zn_clus"/>
    <property type="match status" value="1"/>
</dbReference>
<organism evidence="3 4">
    <name type="scientific">Cryptococcus amylolentus CBS 6039</name>
    <dbReference type="NCBI Taxonomy" id="1295533"/>
    <lineage>
        <taxon>Eukaryota</taxon>
        <taxon>Fungi</taxon>
        <taxon>Dikarya</taxon>
        <taxon>Basidiomycota</taxon>
        <taxon>Agaricomycotina</taxon>
        <taxon>Tremellomycetes</taxon>
        <taxon>Tremellales</taxon>
        <taxon>Cryptococcaceae</taxon>
        <taxon>Cryptococcus</taxon>
    </lineage>
</organism>
<dbReference type="SUPFAM" id="SSF57701">
    <property type="entry name" value="Zn2/Cys6 DNA-binding domain"/>
    <property type="match status" value="1"/>
</dbReference>
<feature type="domain" description="Zn(2)-C6 fungal-type" evidence="2">
    <location>
        <begin position="51"/>
        <end position="94"/>
    </location>
</feature>
<proteinExistence type="predicted"/>
<dbReference type="InterPro" id="IPR001138">
    <property type="entry name" value="Zn2Cys6_DnaBD"/>
</dbReference>
<dbReference type="GeneID" id="30157366"/>
<feature type="compositionally biased region" description="Polar residues" evidence="1">
    <location>
        <begin position="9"/>
        <end position="23"/>
    </location>
</feature>
<dbReference type="STRING" id="1295533.A0A1E3HIG1"/>
<evidence type="ECO:0000313" key="4">
    <source>
        <dbReference type="Proteomes" id="UP000094065"/>
    </source>
</evidence>
<sequence>MRLGEHGLWSTTSPMVSSAQPTATAHPRSSVANPPKGRKIIRGIQLKRGSACNACRRRRVKCDGGKPHCASCVRSLQYLERIHPGDRHTIQCHYTHDWDNEDDGHSSQGEETDPRPRGGVDIEEPAPVQNTGGWQCSAMTRMQC</sequence>
<feature type="region of interest" description="Disordered" evidence="1">
    <location>
        <begin position="1"/>
        <end position="38"/>
    </location>
</feature>
<dbReference type="OrthoDB" id="39175at2759"/>
<dbReference type="Gene3D" id="4.10.240.10">
    <property type="entry name" value="Zn(2)-C6 fungal-type DNA-binding domain"/>
    <property type="match status" value="1"/>
</dbReference>
<name>A0A1E3HIG1_9TREE</name>
<evidence type="ECO:0000259" key="2">
    <source>
        <dbReference type="PROSITE" id="PS50048"/>
    </source>
</evidence>
<keyword evidence="4" id="KW-1185">Reference proteome</keyword>
<evidence type="ECO:0000313" key="3">
    <source>
        <dbReference type="EMBL" id="ODN76129.1"/>
    </source>
</evidence>
<comment type="caution">
    <text evidence="3">The sequence shown here is derived from an EMBL/GenBank/DDBJ whole genome shotgun (WGS) entry which is preliminary data.</text>
</comment>
<feature type="region of interest" description="Disordered" evidence="1">
    <location>
        <begin position="96"/>
        <end position="133"/>
    </location>
</feature>